<organism evidence="2 3">
    <name type="scientific">Bicyclus anynana</name>
    <name type="common">Squinting bush brown butterfly</name>
    <dbReference type="NCBI Taxonomy" id="110368"/>
    <lineage>
        <taxon>Eukaryota</taxon>
        <taxon>Metazoa</taxon>
        <taxon>Ecdysozoa</taxon>
        <taxon>Arthropoda</taxon>
        <taxon>Hexapoda</taxon>
        <taxon>Insecta</taxon>
        <taxon>Pterygota</taxon>
        <taxon>Neoptera</taxon>
        <taxon>Endopterygota</taxon>
        <taxon>Lepidoptera</taxon>
        <taxon>Glossata</taxon>
        <taxon>Ditrysia</taxon>
        <taxon>Papilionoidea</taxon>
        <taxon>Nymphalidae</taxon>
        <taxon>Satyrinae</taxon>
        <taxon>Satyrini</taxon>
        <taxon>Mycalesina</taxon>
        <taxon>Bicyclus</taxon>
    </lineage>
</organism>
<evidence type="ECO:0000313" key="3">
    <source>
        <dbReference type="RefSeq" id="XP_023948684.1"/>
    </source>
</evidence>
<accession>A0A6J1NP69</accession>
<feature type="compositionally biased region" description="Polar residues" evidence="1">
    <location>
        <begin position="137"/>
        <end position="146"/>
    </location>
</feature>
<sequence>MLCPEGAPFQNETLPKEEENLCCQKNKKVPIEGTASLEIHSYKSPKSWKKSITNFFRNQLRSTKSNDGDRPSDSKENFEEKEISPEQKWQSLGKMFKRQSFGEHWPKPSNHQGESSTQNKRHAVRKVISSYFGKPQKYNTSDPNEE</sequence>
<feature type="region of interest" description="Disordered" evidence="1">
    <location>
        <begin position="57"/>
        <end position="146"/>
    </location>
</feature>
<name>A0A6J1NP69_BICAN</name>
<dbReference type="GeneID" id="112053489"/>
<proteinExistence type="predicted"/>
<dbReference type="RefSeq" id="XP_023948684.1">
    <property type="nucleotide sequence ID" value="XM_024092916.1"/>
</dbReference>
<gene>
    <name evidence="3" type="primary">LOC112053489</name>
</gene>
<evidence type="ECO:0000256" key="1">
    <source>
        <dbReference type="SAM" id="MobiDB-lite"/>
    </source>
</evidence>
<reference evidence="3" key="1">
    <citation type="submission" date="2025-08" db="UniProtKB">
        <authorList>
            <consortium name="RefSeq"/>
        </authorList>
    </citation>
    <scope>IDENTIFICATION</scope>
</reference>
<dbReference type="AlphaFoldDB" id="A0A6J1NP69"/>
<protein>
    <submittedName>
        <fullName evidence="3">Uncharacterized protein LOC112053489</fullName>
    </submittedName>
</protein>
<dbReference type="KEGG" id="bany:112053489"/>
<keyword evidence="2" id="KW-1185">Reference proteome</keyword>
<feature type="compositionally biased region" description="Polar residues" evidence="1">
    <location>
        <begin position="109"/>
        <end position="118"/>
    </location>
</feature>
<feature type="compositionally biased region" description="Basic and acidic residues" evidence="1">
    <location>
        <begin position="64"/>
        <end position="85"/>
    </location>
</feature>
<evidence type="ECO:0000313" key="2">
    <source>
        <dbReference type="Proteomes" id="UP001652582"/>
    </source>
</evidence>
<dbReference type="OrthoDB" id="7264968at2759"/>
<dbReference type="Proteomes" id="UP001652582">
    <property type="component" value="Chromosome 6"/>
</dbReference>